<organism evidence="2 3">
    <name type="scientific">Actinoallomurus iriomotensis</name>
    <dbReference type="NCBI Taxonomy" id="478107"/>
    <lineage>
        <taxon>Bacteria</taxon>
        <taxon>Bacillati</taxon>
        <taxon>Actinomycetota</taxon>
        <taxon>Actinomycetes</taxon>
        <taxon>Streptosporangiales</taxon>
        <taxon>Thermomonosporaceae</taxon>
        <taxon>Actinoallomurus</taxon>
    </lineage>
</organism>
<reference evidence="1" key="1">
    <citation type="submission" date="2023-03" db="EMBL/GenBank/DDBJ databases">
        <title>Actinoallomurus iriomotensis NBRC 103681.</title>
        <authorList>
            <person name="Ichikawa N."/>
            <person name="Sato H."/>
            <person name="Tonouchi N."/>
        </authorList>
    </citation>
    <scope>NUCLEOTIDE SEQUENCE</scope>
    <source>
        <strain evidence="1">NBRC 103681</strain>
    </source>
</reference>
<dbReference type="Proteomes" id="UP001165135">
    <property type="component" value="Unassembled WGS sequence"/>
</dbReference>
<evidence type="ECO:0000313" key="1">
    <source>
        <dbReference type="EMBL" id="GLY75395.1"/>
    </source>
</evidence>
<evidence type="ECO:0000313" key="2">
    <source>
        <dbReference type="EMBL" id="GLY84973.1"/>
    </source>
</evidence>
<comment type="caution">
    <text evidence="2">The sequence shown here is derived from an EMBL/GenBank/DDBJ whole genome shotgun (WGS) entry which is preliminary data.</text>
</comment>
<reference evidence="2" key="2">
    <citation type="submission" date="2023-03" db="EMBL/GenBank/DDBJ databases">
        <title>Actinoallomurus iriomotensis NBRC 103684.</title>
        <authorList>
            <person name="Ichikawa N."/>
            <person name="Sato H."/>
            <person name="Tonouchi N."/>
        </authorList>
    </citation>
    <scope>NUCLEOTIDE SEQUENCE</scope>
    <source>
        <strain evidence="2">NBRC 103684</strain>
    </source>
</reference>
<keyword evidence="3" id="KW-1185">Reference proteome</keyword>
<name>A0A9W6S0J6_9ACTN</name>
<dbReference type="EMBL" id="BSTJ01000004">
    <property type="protein sequence ID" value="GLY75395.1"/>
    <property type="molecule type" value="Genomic_DNA"/>
</dbReference>
<dbReference type="Proteomes" id="UP001165074">
    <property type="component" value="Unassembled WGS sequence"/>
</dbReference>
<dbReference type="EMBL" id="BSTK01000004">
    <property type="protein sequence ID" value="GLY84973.1"/>
    <property type="molecule type" value="Genomic_DNA"/>
</dbReference>
<accession>A0A9W6S0J6</accession>
<gene>
    <name evidence="1" type="ORF">Airi01_036620</name>
    <name evidence="2" type="ORF">Airi02_029020</name>
</gene>
<protein>
    <submittedName>
        <fullName evidence="2">Uncharacterized protein</fullName>
    </submittedName>
</protein>
<sequence>MSGPYEAECEATAEVRDVYAGYHKRGVMREKTLNRLLRTCTDHGLEVGSYDREVLRWLAGQKPEAAQVIVGLVHRAAALRERVEQA</sequence>
<dbReference type="RefSeq" id="WP_285571406.1">
    <property type="nucleotide sequence ID" value="NZ_BSTK01000004.1"/>
</dbReference>
<proteinExistence type="predicted"/>
<evidence type="ECO:0000313" key="3">
    <source>
        <dbReference type="Proteomes" id="UP001165074"/>
    </source>
</evidence>
<dbReference type="AlphaFoldDB" id="A0A9W6S0J6"/>